<reference evidence="2 3" key="1">
    <citation type="submission" date="2019-01" db="EMBL/GenBank/DDBJ databases">
        <authorList>
            <person name="Chen W.-M."/>
        </authorList>
    </citation>
    <scope>NUCLEOTIDE SEQUENCE [LARGE SCALE GENOMIC DNA]</scope>
    <source>
        <strain evidence="2 3">FSY-15</strain>
    </source>
</reference>
<protein>
    <submittedName>
        <fullName evidence="2">DNA-binding protein</fullName>
    </submittedName>
</protein>
<accession>A0A437PPK8</accession>
<dbReference type="InterPro" id="IPR009061">
    <property type="entry name" value="DNA-bd_dom_put_sf"/>
</dbReference>
<keyword evidence="2" id="KW-0238">DNA-binding</keyword>
<dbReference type="Pfam" id="PF12728">
    <property type="entry name" value="HTH_17"/>
    <property type="match status" value="1"/>
</dbReference>
<dbReference type="Gene3D" id="1.10.10.10">
    <property type="entry name" value="Winged helix-like DNA-binding domain superfamily/Winged helix DNA-binding domain"/>
    <property type="match status" value="1"/>
</dbReference>
<feature type="domain" description="Helix-turn-helix" evidence="1">
    <location>
        <begin position="9"/>
        <end position="56"/>
    </location>
</feature>
<gene>
    <name evidence="2" type="ORF">EOJ36_09505</name>
</gene>
<dbReference type="Proteomes" id="UP000282832">
    <property type="component" value="Unassembled WGS sequence"/>
</dbReference>
<dbReference type="SUPFAM" id="SSF46955">
    <property type="entry name" value="Putative DNA-binding domain"/>
    <property type="match status" value="1"/>
</dbReference>
<dbReference type="NCBIfam" id="TIGR01764">
    <property type="entry name" value="excise"/>
    <property type="match status" value="1"/>
</dbReference>
<dbReference type="OrthoDB" id="597977at2"/>
<dbReference type="InterPro" id="IPR036388">
    <property type="entry name" value="WH-like_DNA-bd_sf"/>
</dbReference>
<comment type="caution">
    <text evidence="2">The sequence shown here is derived from an EMBL/GenBank/DDBJ whole genome shotgun (WGS) entry which is preliminary data.</text>
</comment>
<evidence type="ECO:0000259" key="1">
    <source>
        <dbReference type="Pfam" id="PF12728"/>
    </source>
</evidence>
<sequence length="79" mass="9300">MFFYFTKHMTVKMACEYLKVSRSTLGEWMKKGKIPFSKIGRSPRFDRDELDQWIKSGGIKTVELPPIPTLNRKVRYGNN</sequence>
<evidence type="ECO:0000313" key="2">
    <source>
        <dbReference type="EMBL" id="RVU24258.1"/>
    </source>
</evidence>
<evidence type="ECO:0000313" key="3">
    <source>
        <dbReference type="Proteomes" id="UP000282832"/>
    </source>
</evidence>
<proteinExistence type="predicted"/>
<name>A0A437PPK8_9BACT</name>
<dbReference type="EMBL" id="SACY01000004">
    <property type="protein sequence ID" value="RVU24258.1"/>
    <property type="molecule type" value="Genomic_DNA"/>
</dbReference>
<dbReference type="InterPro" id="IPR041657">
    <property type="entry name" value="HTH_17"/>
</dbReference>
<dbReference type="AlphaFoldDB" id="A0A437PPK8"/>
<organism evidence="2 3">
    <name type="scientific">Sandaracinomonas limnophila</name>
    <dbReference type="NCBI Taxonomy" id="1862386"/>
    <lineage>
        <taxon>Bacteria</taxon>
        <taxon>Pseudomonadati</taxon>
        <taxon>Bacteroidota</taxon>
        <taxon>Cytophagia</taxon>
        <taxon>Cytophagales</taxon>
        <taxon>Flectobacillaceae</taxon>
        <taxon>Sandaracinomonas</taxon>
    </lineage>
</organism>
<dbReference type="InterPro" id="IPR010093">
    <property type="entry name" value="SinI_DNA-bd"/>
</dbReference>
<keyword evidence="3" id="KW-1185">Reference proteome</keyword>
<dbReference type="GO" id="GO:0003677">
    <property type="term" value="F:DNA binding"/>
    <property type="evidence" value="ECO:0007669"/>
    <property type="project" value="UniProtKB-KW"/>
</dbReference>